<dbReference type="EMBL" id="CQEH01000001">
    <property type="protein sequence ID" value="CNK45236.1"/>
    <property type="molecule type" value="Genomic_DNA"/>
</dbReference>
<keyword evidence="9" id="KW-1185">Reference proteome</keyword>
<evidence type="ECO:0000313" key="9">
    <source>
        <dbReference type="Proteomes" id="UP000038647"/>
    </source>
</evidence>
<evidence type="ECO:0000256" key="1">
    <source>
        <dbReference type="ARBA" id="ARBA00004561"/>
    </source>
</evidence>
<organism evidence="8 10">
    <name type="scientific">Yersinia aldovae</name>
    <dbReference type="NCBI Taxonomy" id="29483"/>
    <lineage>
        <taxon>Bacteria</taxon>
        <taxon>Pseudomonadati</taxon>
        <taxon>Pseudomonadota</taxon>
        <taxon>Gammaproteobacteria</taxon>
        <taxon>Enterobacterales</taxon>
        <taxon>Yersiniaceae</taxon>
        <taxon>Yersinia</taxon>
    </lineage>
</organism>
<sequence>MFTFKLMENENKSTMNKLMLLCILLFIPTVTNAAVKSTSCILNGNNKVDVKSIRINNGGMQNKEQEIGRNTKYVGCNIMVSKYINGSDRELVVKINANKPPIPGRPNTYTTNLNGVGIKVNFDLKQNKTACSDGHETPTDNGVEYRCKIPTGGLMTKNGNQSEWEAINFTTTLVILDSKFSTGLISDLPTFNYTYYMETQGQGTAQTIPNIEVISTGLSLLANSCTLDTPDINFNLGKQQQVNFTGIGPKGNGLTEKIKLTCDPDTKYSFHITSSSKYPNKGVIELDSGSSATGVGVQLIANGKPIEIGNPMEVGTSKNGNSQETIDITARYYQTENKVTPGTANATATFTMTYQ</sequence>
<dbReference type="InterPro" id="IPR008966">
    <property type="entry name" value="Adhesion_dom_sf"/>
</dbReference>
<reference evidence="7 9" key="1">
    <citation type="submission" date="2015-03" db="EMBL/GenBank/DDBJ databases">
        <authorList>
            <consortium name="Pathogen Informatics"/>
            <person name="Murphy D."/>
        </authorList>
    </citation>
    <scope>NUCLEOTIDE SEQUENCE [LARGE SCALE GENOMIC DNA]</scope>
    <source>
        <strain evidence="7 9">IP08791</strain>
    </source>
</reference>
<comment type="similarity">
    <text evidence="2">Belongs to the fimbrial protein family.</text>
</comment>
<reference evidence="8 10" key="2">
    <citation type="submission" date="2015-03" db="EMBL/GenBank/DDBJ databases">
        <authorList>
            <person name="Murphy D."/>
        </authorList>
    </citation>
    <scope>NUCLEOTIDE SEQUENCE [LARGE SCALE GENOMIC DNA]</scope>
    <source>
        <strain evidence="8 10">IP06005</strain>
    </source>
</reference>
<dbReference type="OrthoDB" id="6481145at2"/>
<keyword evidence="3 5" id="KW-0732">Signal</keyword>
<evidence type="ECO:0000256" key="4">
    <source>
        <dbReference type="ARBA" id="ARBA00023263"/>
    </source>
</evidence>
<dbReference type="PANTHER" id="PTHR33420:SF12">
    <property type="entry name" value="FIMBRIN-LIKE PROTEIN FIMI-RELATED"/>
    <property type="match status" value="1"/>
</dbReference>
<dbReference type="EMBL" id="CQEJ01000001">
    <property type="protein sequence ID" value="CNK45602.1"/>
    <property type="molecule type" value="Genomic_DNA"/>
</dbReference>
<accession>A0A0T9SXC2</accession>
<feature type="chain" id="PRO_5006697181" evidence="5">
    <location>
        <begin position="34"/>
        <end position="355"/>
    </location>
</feature>
<dbReference type="AlphaFoldDB" id="A0A0T9SXC2"/>
<evidence type="ECO:0000259" key="6">
    <source>
        <dbReference type="Pfam" id="PF00419"/>
    </source>
</evidence>
<dbReference type="Gene3D" id="2.60.40.1090">
    <property type="entry name" value="Fimbrial-type adhesion domain"/>
    <property type="match status" value="1"/>
</dbReference>
<dbReference type="InterPro" id="IPR036937">
    <property type="entry name" value="Adhesion_dom_fimbrial_sf"/>
</dbReference>
<dbReference type="InterPro" id="IPR050263">
    <property type="entry name" value="Bact_Fimbrial_Adh_Pro"/>
</dbReference>
<dbReference type="GO" id="GO:0043709">
    <property type="term" value="P:cell adhesion involved in single-species biofilm formation"/>
    <property type="evidence" value="ECO:0007669"/>
    <property type="project" value="TreeGrafter"/>
</dbReference>
<dbReference type="GO" id="GO:0009289">
    <property type="term" value="C:pilus"/>
    <property type="evidence" value="ECO:0007669"/>
    <property type="project" value="UniProtKB-SubCell"/>
</dbReference>
<evidence type="ECO:0000313" key="10">
    <source>
        <dbReference type="Proteomes" id="UP000041595"/>
    </source>
</evidence>
<evidence type="ECO:0000256" key="3">
    <source>
        <dbReference type="ARBA" id="ARBA00022729"/>
    </source>
</evidence>
<keyword evidence="4" id="KW-0281">Fimbrium</keyword>
<dbReference type="RefSeq" id="WP_004702524.1">
    <property type="nucleotide sequence ID" value="NZ_CQCP01000005.1"/>
</dbReference>
<name>A0A0T9SXC2_YERAL</name>
<gene>
    <name evidence="8" type="primary">fimA_2</name>
    <name evidence="7" type="synonym">fimA_1</name>
    <name evidence="8" type="ORF">ERS137965_00121</name>
    <name evidence="7" type="ORF">ERS137966_00273</name>
</gene>
<feature type="signal peptide" evidence="5">
    <location>
        <begin position="1"/>
        <end position="33"/>
    </location>
</feature>
<proteinExistence type="inferred from homology"/>
<feature type="domain" description="Fimbrial-type adhesion" evidence="6">
    <location>
        <begin position="221"/>
        <end position="355"/>
    </location>
</feature>
<dbReference type="Pfam" id="PF00419">
    <property type="entry name" value="Fimbrial"/>
    <property type="match status" value="1"/>
</dbReference>
<evidence type="ECO:0000313" key="8">
    <source>
        <dbReference type="EMBL" id="CNK45602.1"/>
    </source>
</evidence>
<protein>
    <submittedName>
        <fullName evidence="7 8">Fimbrial subunit</fullName>
    </submittedName>
</protein>
<evidence type="ECO:0000256" key="2">
    <source>
        <dbReference type="ARBA" id="ARBA00006671"/>
    </source>
</evidence>
<dbReference type="eggNOG" id="COG3539">
    <property type="taxonomic scope" value="Bacteria"/>
</dbReference>
<dbReference type="Proteomes" id="UP000041595">
    <property type="component" value="Unassembled WGS sequence"/>
</dbReference>
<evidence type="ECO:0000313" key="7">
    <source>
        <dbReference type="EMBL" id="CNK45236.1"/>
    </source>
</evidence>
<dbReference type="PANTHER" id="PTHR33420">
    <property type="entry name" value="FIMBRIAL SUBUNIT ELFA-RELATED"/>
    <property type="match status" value="1"/>
</dbReference>
<dbReference type="STRING" id="1453495.AT01_3580"/>
<dbReference type="SUPFAM" id="SSF49401">
    <property type="entry name" value="Bacterial adhesins"/>
    <property type="match status" value="1"/>
</dbReference>
<comment type="subcellular location">
    <subcellularLocation>
        <location evidence="1">Fimbrium</location>
    </subcellularLocation>
</comment>
<dbReference type="Proteomes" id="UP000038647">
    <property type="component" value="Unassembled WGS sequence"/>
</dbReference>
<dbReference type="InterPro" id="IPR000259">
    <property type="entry name" value="Adhesion_dom_fimbrial"/>
</dbReference>
<evidence type="ECO:0000256" key="5">
    <source>
        <dbReference type="SAM" id="SignalP"/>
    </source>
</evidence>